<dbReference type="InterPro" id="IPR052625">
    <property type="entry name" value="Chl_b_Red"/>
</dbReference>
<dbReference type="Pfam" id="PF00106">
    <property type="entry name" value="adh_short"/>
    <property type="match status" value="1"/>
</dbReference>
<protein>
    <submittedName>
        <fullName evidence="1">Uncharacterized protein</fullName>
    </submittedName>
</protein>
<dbReference type="OMA" id="RWINNAG"/>
<dbReference type="EMBL" id="VFQX01000061">
    <property type="protein sequence ID" value="KAF0973346.1"/>
    <property type="molecule type" value="Genomic_DNA"/>
</dbReference>
<dbReference type="CDD" id="cd05233">
    <property type="entry name" value="SDR_c"/>
    <property type="match status" value="1"/>
</dbReference>
<evidence type="ECO:0000313" key="1">
    <source>
        <dbReference type="EMBL" id="KAF0973346.1"/>
    </source>
</evidence>
<accession>A0A6A5BFE6</accession>
<dbReference type="VEuPathDB" id="AmoebaDB:NF0073070"/>
<gene>
    <name evidence="1" type="ORF">FDP41_008553</name>
</gene>
<dbReference type="VEuPathDB" id="AmoebaDB:NfTy_092510"/>
<dbReference type="RefSeq" id="XP_044558059.1">
    <property type="nucleotide sequence ID" value="XM_044712419.1"/>
</dbReference>
<dbReference type="GO" id="GO:0010304">
    <property type="term" value="P:PSII associated light-harvesting complex II catabolic process"/>
    <property type="evidence" value="ECO:0007669"/>
    <property type="project" value="TreeGrafter"/>
</dbReference>
<dbReference type="PANTHER" id="PTHR24314:SF21">
    <property type="entry name" value="CHLOROPHYLL(IDE) B REDUCTASE NYC1, CHLOROPLASTIC-RELATED"/>
    <property type="match status" value="1"/>
</dbReference>
<evidence type="ECO:0000313" key="2">
    <source>
        <dbReference type="Proteomes" id="UP000444721"/>
    </source>
</evidence>
<name>A0A6A5BFE6_NAEFO</name>
<proteinExistence type="predicted"/>
<organism evidence="1 2">
    <name type="scientific">Naegleria fowleri</name>
    <name type="common">Brain eating amoeba</name>
    <dbReference type="NCBI Taxonomy" id="5763"/>
    <lineage>
        <taxon>Eukaryota</taxon>
        <taxon>Discoba</taxon>
        <taxon>Heterolobosea</taxon>
        <taxon>Tetramitia</taxon>
        <taxon>Eutetramitia</taxon>
        <taxon>Vahlkampfiidae</taxon>
        <taxon>Naegleria</taxon>
    </lineage>
</organism>
<dbReference type="Proteomes" id="UP000444721">
    <property type="component" value="Unassembled WGS sequence"/>
</dbReference>
<dbReference type="InterPro" id="IPR036291">
    <property type="entry name" value="NAD(P)-bd_dom_sf"/>
</dbReference>
<dbReference type="PRINTS" id="PR00081">
    <property type="entry name" value="GDHRDH"/>
</dbReference>
<sequence>MSWLVVGLIFLALLGLIQYIRKVIQRNKINALKSDLRKKSRLNIVITGGSKGLGFALVKEFILSNENNHIAFCGTSPQSVESAFDHLEKETGLNKQVLQRRVFGIECDISNYDQVNTRLIPFVKEKLNHHVDAWINNAGSGESRKKLEDMTRDEIERIVNVNTLGTIYCVQAAIKFMKNQPGDGGHVFLMEGLGSDGRLSPEMSIYGMTKASYRQFVGTLCEETKYTKVGIHRLQPGMVITRMLIPDQHKLTNSVKRIFNILAEDRDVVARYLCSSVSRTRGTNTYSPFLTTWTILYRFATFFARTNRFFDKDGNLKEKYANQW</sequence>
<dbReference type="GO" id="GO:0034256">
    <property type="term" value="F:chlorophyll(ide) b reductase activity"/>
    <property type="evidence" value="ECO:0007669"/>
    <property type="project" value="TreeGrafter"/>
</dbReference>
<dbReference type="VEuPathDB" id="AmoebaDB:FDP41_008553"/>
<dbReference type="PANTHER" id="PTHR24314">
    <property type="entry name" value="NON-SPECIFIC LIPID TRANSFER PROTEIN-RELATED"/>
    <property type="match status" value="1"/>
</dbReference>
<comment type="caution">
    <text evidence="1">The sequence shown here is derived from an EMBL/GenBank/DDBJ whole genome shotgun (WGS) entry which is preliminary data.</text>
</comment>
<keyword evidence="2" id="KW-1185">Reference proteome</keyword>
<dbReference type="AlphaFoldDB" id="A0A6A5BFE6"/>
<dbReference type="GeneID" id="68115771"/>
<dbReference type="GO" id="GO:0015996">
    <property type="term" value="P:chlorophyll catabolic process"/>
    <property type="evidence" value="ECO:0007669"/>
    <property type="project" value="TreeGrafter"/>
</dbReference>
<dbReference type="InterPro" id="IPR002347">
    <property type="entry name" value="SDR_fam"/>
</dbReference>
<dbReference type="OrthoDB" id="3592703at2759"/>
<dbReference type="Gene3D" id="3.40.50.720">
    <property type="entry name" value="NAD(P)-binding Rossmann-like Domain"/>
    <property type="match status" value="1"/>
</dbReference>
<dbReference type="SUPFAM" id="SSF51735">
    <property type="entry name" value="NAD(P)-binding Rossmann-fold domains"/>
    <property type="match status" value="1"/>
</dbReference>
<reference evidence="1 2" key="1">
    <citation type="journal article" date="2019" name="Sci. Rep.">
        <title>Nanopore sequencing improves the draft genome of the human pathogenic amoeba Naegleria fowleri.</title>
        <authorList>
            <person name="Liechti N."/>
            <person name="Schurch N."/>
            <person name="Bruggmann R."/>
            <person name="Wittwer M."/>
        </authorList>
    </citation>
    <scope>NUCLEOTIDE SEQUENCE [LARGE SCALE GENOMIC DNA]</scope>
    <source>
        <strain evidence="1 2">ATCC 30894</strain>
    </source>
</reference>